<dbReference type="SUPFAM" id="SSF51430">
    <property type="entry name" value="NAD(P)-linked oxidoreductase"/>
    <property type="match status" value="1"/>
</dbReference>
<dbReference type="PROSITE" id="PS00798">
    <property type="entry name" value="ALDOKETO_REDUCTASE_1"/>
    <property type="match status" value="1"/>
</dbReference>
<feature type="site" description="Lowers pKa of active site Tyr" evidence="6">
    <location>
        <position position="79"/>
    </location>
</feature>
<organism evidence="8 9">
    <name type="scientific">Paenibacillus flagellatus</name>
    <dbReference type="NCBI Taxonomy" id="2211139"/>
    <lineage>
        <taxon>Bacteria</taxon>
        <taxon>Bacillati</taxon>
        <taxon>Bacillota</taxon>
        <taxon>Bacilli</taxon>
        <taxon>Bacillales</taxon>
        <taxon>Paenibacillaceae</taxon>
        <taxon>Paenibacillus</taxon>
    </lineage>
</organism>
<accession>A0A2V5KD41</accession>
<dbReference type="EMBL" id="QJVJ01000011">
    <property type="protein sequence ID" value="PYI51800.1"/>
    <property type="molecule type" value="Genomic_DNA"/>
</dbReference>
<keyword evidence="9" id="KW-1185">Reference proteome</keyword>
<evidence type="ECO:0000313" key="8">
    <source>
        <dbReference type="EMBL" id="PYI51800.1"/>
    </source>
</evidence>
<evidence type="ECO:0000256" key="3">
    <source>
        <dbReference type="ARBA" id="ARBA00023002"/>
    </source>
</evidence>
<dbReference type="Proteomes" id="UP000247476">
    <property type="component" value="Unassembled WGS sequence"/>
</dbReference>
<dbReference type="Pfam" id="PF00248">
    <property type="entry name" value="Aldo_ket_red"/>
    <property type="match status" value="1"/>
</dbReference>
<protein>
    <submittedName>
        <fullName evidence="8">Aldo/keto reductase</fullName>
    </submittedName>
</protein>
<sequence>MAKHLTDTTTLHNGVAMPWLGLGVWRVAEGQEVEHSVRTALEVGYRSIDTAAVYGNEEGVGRAIRDSGVPREQLFVTTKVWNADQGYDSTLAAYDESLRKLGLDYVDLYLIHWPVKGKYKETWRALEKLYADKRVRAIGVSNFHVHHLEDLLQTAGVKPMVNQVEYHPRLAQRPLLAFCKEHGIQMEAWSPLMQGKELLEHELFVELAAKYGKTPAQVILRWDLQNGVVTIPKSVTPSRIRENADVFDFELSAEDVARIDGLNLDRRVGPDPDNFDF</sequence>
<dbReference type="AlphaFoldDB" id="A0A2V5KD41"/>
<evidence type="ECO:0000256" key="5">
    <source>
        <dbReference type="PIRSR" id="PIRSR000097-2"/>
    </source>
</evidence>
<dbReference type="RefSeq" id="WP_110842426.1">
    <property type="nucleotide sequence ID" value="NZ_QJVJ01000011.1"/>
</dbReference>
<keyword evidence="3" id="KW-0560">Oxidoreductase</keyword>
<dbReference type="PRINTS" id="PR00069">
    <property type="entry name" value="ALDKETRDTASE"/>
</dbReference>
<feature type="active site" description="Proton donor" evidence="4">
    <location>
        <position position="54"/>
    </location>
</feature>
<proteinExistence type="inferred from homology"/>
<dbReference type="InterPro" id="IPR020471">
    <property type="entry name" value="AKR"/>
</dbReference>
<dbReference type="OrthoDB" id="9804790at2"/>
<evidence type="ECO:0000313" key="9">
    <source>
        <dbReference type="Proteomes" id="UP000247476"/>
    </source>
</evidence>
<dbReference type="FunFam" id="3.20.20.100:FF:000015">
    <property type="entry name" value="Oxidoreductase, aldo/keto reductase family"/>
    <property type="match status" value="1"/>
</dbReference>
<dbReference type="PANTHER" id="PTHR43827">
    <property type="entry name" value="2,5-DIKETO-D-GLUCONIC ACID REDUCTASE"/>
    <property type="match status" value="1"/>
</dbReference>
<dbReference type="PROSITE" id="PS00063">
    <property type="entry name" value="ALDOKETO_REDUCTASE_3"/>
    <property type="match status" value="1"/>
</dbReference>
<dbReference type="GO" id="GO:0016616">
    <property type="term" value="F:oxidoreductase activity, acting on the CH-OH group of donors, NAD or NADP as acceptor"/>
    <property type="evidence" value="ECO:0007669"/>
    <property type="project" value="UniProtKB-ARBA"/>
</dbReference>
<comment type="caution">
    <text evidence="8">The sequence shown here is derived from an EMBL/GenBank/DDBJ whole genome shotgun (WGS) entry which is preliminary data.</text>
</comment>
<dbReference type="CDD" id="cd19157">
    <property type="entry name" value="AKR_AKR5G1-3"/>
    <property type="match status" value="1"/>
</dbReference>
<reference evidence="8 9" key="1">
    <citation type="submission" date="2018-05" db="EMBL/GenBank/DDBJ databases">
        <title>Paenibacillus flagellatus sp. nov., isolated from selenium mineral soil.</title>
        <authorList>
            <person name="Dai X."/>
        </authorList>
    </citation>
    <scope>NUCLEOTIDE SEQUENCE [LARGE SCALE GENOMIC DNA]</scope>
    <source>
        <strain evidence="8 9">DXL2</strain>
    </source>
</reference>
<gene>
    <name evidence="8" type="ORF">DLM86_23040</name>
</gene>
<evidence type="ECO:0000259" key="7">
    <source>
        <dbReference type="Pfam" id="PF00248"/>
    </source>
</evidence>
<dbReference type="InterPro" id="IPR018170">
    <property type="entry name" value="Aldo/ket_reductase_CS"/>
</dbReference>
<comment type="similarity">
    <text evidence="1">Belongs to the aldo/keto reductase family.</text>
</comment>
<keyword evidence="2" id="KW-0521">NADP</keyword>
<dbReference type="PANTHER" id="PTHR43827:SF3">
    <property type="entry name" value="NADP-DEPENDENT OXIDOREDUCTASE DOMAIN-CONTAINING PROTEIN"/>
    <property type="match status" value="1"/>
</dbReference>
<feature type="binding site" evidence="5">
    <location>
        <position position="112"/>
    </location>
    <ligand>
        <name>substrate</name>
    </ligand>
</feature>
<dbReference type="Gene3D" id="3.20.20.100">
    <property type="entry name" value="NADP-dependent oxidoreductase domain"/>
    <property type="match status" value="1"/>
</dbReference>
<evidence type="ECO:0000256" key="4">
    <source>
        <dbReference type="PIRSR" id="PIRSR000097-1"/>
    </source>
</evidence>
<dbReference type="PROSITE" id="PS00062">
    <property type="entry name" value="ALDOKETO_REDUCTASE_2"/>
    <property type="match status" value="1"/>
</dbReference>
<feature type="domain" description="NADP-dependent oxidoreductase" evidence="7">
    <location>
        <begin position="20"/>
        <end position="263"/>
    </location>
</feature>
<evidence type="ECO:0000256" key="2">
    <source>
        <dbReference type="ARBA" id="ARBA00022857"/>
    </source>
</evidence>
<evidence type="ECO:0000256" key="1">
    <source>
        <dbReference type="ARBA" id="ARBA00007905"/>
    </source>
</evidence>
<dbReference type="InterPro" id="IPR044500">
    <property type="entry name" value="AKR5G"/>
</dbReference>
<dbReference type="PIRSF" id="PIRSF000097">
    <property type="entry name" value="AKR"/>
    <property type="match status" value="1"/>
</dbReference>
<dbReference type="InterPro" id="IPR023210">
    <property type="entry name" value="NADP_OxRdtase_dom"/>
</dbReference>
<dbReference type="InterPro" id="IPR036812">
    <property type="entry name" value="NAD(P)_OxRdtase_dom_sf"/>
</dbReference>
<name>A0A2V5KD41_9BACL</name>
<evidence type="ECO:0000256" key="6">
    <source>
        <dbReference type="PIRSR" id="PIRSR000097-3"/>
    </source>
</evidence>